<reference evidence="12" key="1">
    <citation type="submission" date="2021-01" db="EMBL/GenBank/DDBJ databases">
        <authorList>
            <person name="Corre E."/>
            <person name="Pelletier E."/>
            <person name="Niang G."/>
            <person name="Scheremetjew M."/>
            <person name="Finn R."/>
            <person name="Kale V."/>
            <person name="Holt S."/>
            <person name="Cochrane G."/>
            <person name="Meng A."/>
            <person name="Brown T."/>
            <person name="Cohen L."/>
        </authorList>
    </citation>
    <scope>NUCLEOTIDE SEQUENCE</scope>
    <source>
        <strain evidence="12">CCMP 769</strain>
    </source>
</reference>
<dbReference type="Pfam" id="PF08502">
    <property type="entry name" value="LeuA_dimer"/>
    <property type="match status" value="1"/>
</dbReference>
<dbReference type="PROSITE" id="PS50991">
    <property type="entry name" value="PYR_CT"/>
    <property type="match status" value="1"/>
</dbReference>
<dbReference type="GO" id="GO:0009097">
    <property type="term" value="P:isoleucine biosynthetic process"/>
    <property type="evidence" value="ECO:0007669"/>
    <property type="project" value="UniProtKB-UniPathway"/>
</dbReference>
<dbReference type="EC" id="2.3.3.21" evidence="9"/>
<evidence type="ECO:0000256" key="1">
    <source>
        <dbReference type="ARBA" id="ARBA00004743"/>
    </source>
</evidence>
<dbReference type="SUPFAM" id="SSF110921">
    <property type="entry name" value="2-isopropylmalate synthase LeuA, allosteric (dimerisation) domain"/>
    <property type="match status" value="1"/>
</dbReference>
<evidence type="ECO:0000256" key="5">
    <source>
        <dbReference type="ARBA" id="ARBA00022605"/>
    </source>
</evidence>
<dbReference type="Gene3D" id="1.10.238.260">
    <property type="match status" value="1"/>
</dbReference>
<dbReference type="SMART" id="SM00917">
    <property type="entry name" value="LeuA_dimer"/>
    <property type="match status" value="1"/>
</dbReference>
<evidence type="ECO:0000256" key="8">
    <source>
        <dbReference type="ARBA" id="ARBA00023304"/>
    </source>
</evidence>
<dbReference type="InterPro" id="IPR013709">
    <property type="entry name" value="2-isopropylmalate_synth_dimer"/>
</dbReference>
<dbReference type="NCBIfam" id="TIGR00977">
    <property type="entry name" value="citramal_synth"/>
    <property type="match status" value="1"/>
</dbReference>
<evidence type="ECO:0000256" key="4">
    <source>
        <dbReference type="ARBA" id="ARBA00022325"/>
    </source>
</evidence>
<dbReference type="InterPro" id="IPR013785">
    <property type="entry name" value="Aldolase_TIM"/>
</dbReference>
<evidence type="ECO:0000256" key="6">
    <source>
        <dbReference type="ARBA" id="ARBA00022624"/>
    </source>
</evidence>
<dbReference type="GO" id="GO:0003852">
    <property type="term" value="F:2-isopropylmalate synthase activity"/>
    <property type="evidence" value="ECO:0007669"/>
    <property type="project" value="UniProtKB-EC"/>
</dbReference>
<dbReference type="InterPro" id="IPR000891">
    <property type="entry name" value="PYR_CT"/>
</dbReference>
<evidence type="ECO:0000256" key="7">
    <source>
        <dbReference type="ARBA" id="ARBA00022679"/>
    </source>
</evidence>
<dbReference type="GO" id="GO:0009098">
    <property type="term" value="P:L-leucine biosynthetic process"/>
    <property type="evidence" value="ECO:0007669"/>
    <property type="project" value="InterPro"/>
</dbReference>
<keyword evidence="7 10" id="KW-0808">Transferase</keyword>
<dbReference type="GO" id="GO:0043714">
    <property type="term" value="F:(R)-citramalate synthase activity"/>
    <property type="evidence" value="ECO:0007669"/>
    <property type="project" value="UniProtKB-EC"/>
</dbReference>
<dbReference type="EMBL" id="HBHW01000004">
    <property type="protein sequence ID" value="CAE0032066.1"/>
    <property type="molecule type" value="Transcribed_RNA"/>
</dbReference>
<dbReference type="Pfam" id="PF00682">
    <property type="entry name" value="HMGL-like"/>
    <property type="match status" value="1"/>
</dbReference>
<evidence type="ECO:0000256" key="3">
    <source>
        <dbReference type="ARBA" id="ARBA00012973"/>
    </source>
</evidence>
<protein>
    <recommendedName>
        <fullName evidence="4">(R)-citramalate synthase</fullName>
        <ecNumber evidence="3">2.3.3.13</ecNumber>
        <ecNumber evidence="9">2.3.3.21</ecNumber>
    </recommendedName>
</protein>
<comment type="pathway">
    <text evidence="1">Amino-acid biosynthesis; L-isoleucine biosynthesis; 2-oxobutanoate from pyruvate: step 1/3.</text>
</comment>
<name>A0A7S2Z8J7_9RHOD</name>
<dbReference type="InterPro" id="IPR054691">
    <property type="entry name" value="LeuA/HCS_post-cat"/>
</dbReference>
<dbReference type="Gene3D" id="3.20.20.70">
    <property type="entry name" value="Aldolase class I"/>
    <property type="match status" value="1"/>
</dbReference>
<sequence>MVVGFVQGGTLLVPNLKGLGRKVGVCSGNEFRGRRRPVIGSLEVEDASVRQASVGGPDGEQARCGTSFVDIYDTTLRDGSQGEGISLAVEDKLRIAQKLDDFGVSYIEGGWPGSNPKDAEFFAAMKEIKLKSAKLCAFGSTRYKHVTCAEDANIRALIEAQTPVVTIVGKAWDMQVEVVLEASLEENLAMISESVKFLKKRGKEVMLDAEHFFDGYLANPVYAMRCLDAAADAGADVVVLCDTNGGSSPWEIGQITFEVARHVACRVGIHAHNDMELAVANSLAAVRSGASVVQGTANGYGERTGNANLMSIMPALQLKLGYKCLPENSLAGLTELSRFVDEQANRPHVTSRPFVGSSAFAHKGGLHVAAVMKNENTYQHIDPKAVGNQKRVLVSELSGRGNIVQKAQDLGLLKSGEVVDDAWKRRSKTILQRIKELENQGYTFEGAEASVELMIRRSLPGYEAPFELVDFTVVSGNKKEMDARDLIPFSESQSSQATVKMRVVTECTDEDGCPFVETFEGSEGNGPVNALNKAMMKALSSVFPSVQAITLIDYKVRILDNDRASEATTRVMIEFMDDELKRKWSSVSAHPNIIVASVNALMDGYEYGMLLRTNPTPI</sequence>
<dbReference type="InterPro" id="IPR005675">
    <property type="entry name" value="Citramal_synthase"/>
</dbReference>
<dbReference type="SUPFAM" id="SSF51569">
    <property type="entry name" value="Aldolase"/>
    <property type="match status" value="1"/>
</dbReference>
<keyword evidence="6" id="KW-0412">Isoleucine biosynthesis</keyword>
<dbReference type="PANTHER" id="PTHR43538:SF1">
    <property type="entry name" value="(R)-CITRAMALATE SYNTHASE"/>
    <property type="match status" value="1"/>
</dbReference>
<keyword evidence="5" id="KW-0028">Amino-acid biosynthesis</keyword>
<evidence type="ECO:0000259" key="11">
    <source>
        <dbReference type="PROSITE" id="PS50991"/>
    </source>
</evidence>
<dbReference type="UniPathway" id="UPA00047">
    <property type="reaction ID" value="UER00066"/>
</dbReference>
<dbReference type="Pfam" id="PF22617">
    <property type="entry name" value="HCS_D2"/>
    <property type="match status" value="1"/>
</dbReference>
<dbReference type="InterPro" id="IPR002034">
    <property type="entry name" value="AIPM/Hcit_synth_CS"/>
</dbReference>
<evidence type="ECO:0000313" key="12">
    <source>
        <dbReference type="EMBL" id="CAE0032066.1"/>
    </source>
</evidence>
<dbReference type="EC" id="2.3.3.13" evidence="3"/>
<dbReference type="Gene3D" id="3.30.160.270">
    <property type="match status" value="1"/>
</dbReference>
<dbReference type="PANTHER" id="PTHR43538">
    <property type="entry name" value="ALPHA-IPM SYNTHASE/HOMOCITRATE SYNTHASE"/>
    <property type="match status" value="1"/>
</dbReference>
<dbReference type="InterPro" id="IPR036230">
    <property type="entry name" value="LeuA_allosteric_dom_sf"/>
</dbReference>
<dbReference type="CDD" id="cd07941">
    <property type="entry name" value="DRE_TIM_LeuA3"/>
    <property type="match status" value="1"/>
</dbReference>
<dbReference type="AlphaFoldDB" id="A0A7S2Z8J7"/>
<evidence type="ECO:0000256" key="9">
    <source>
        <dbReference type="ARBA" id="ARBA00034330"/>
    </source>
</evidence>
<accession>A0A7S2Z8J7</accession>
<dbReference type="PROSITE" id="PS00815">
    <property type="entry name" value="AIPM_HOMOCIT_SYNTH_1"/>
    <property type="match status" value="1"/>
</dbReference>
<evidence type="ECO:0000256" key="2">
    <source>
        <dbReference type="ARBA" id="ARBA00006154"/>
    </source>
</evidence>
<proteinExistence type="inferred from homology"/>
<keyword evidence="8" id="KW-0100">Branched-chain amino acid biosynthesis</keyword>
<evidence type="ECO:0000256" key="10">
    <source>
        <dbReference type="RuleBase" id="RU003523"/>
    </source>
</evidence>
<gene>
    <name evidence="12" type="ORF">RMAR00112_LOCUS4</name>
</gene>
<comment type="similarity">
    <text evidence="2 10">Belongs to the alpha-IPM synthase/homocitrate synthase family.</text>
</comment>
<feature type="domain" description="Pyruvate carboxyltransferase" evidence="11">
    <location>
        <begin position="69"/>
        <end position="331"/>
    </location>
</feature>
<organism evidence="12">
    <name type="scientific">Rhodosorus marinus</name>
    <dbReference type="NCBI Taxonomy" id="101924"/>
    <lineage>
        <taxon>Eukaryota</taxon>
        <taxon>Rhodophyta</taxon>
        <taxon>Stylonematophyceae</taxon>
        <taxon>Stylonematales</taxon>
        <taxon>Stylonemataceae</taxon>
        <taxon>Rhodosorus</taxon>
    </lineage>
</organism>